<dbReference type="GO" id="GO:0008168">
    <property type="term" value="F:methyltransferase activity"/>
    <property type="evidence" value="ECO:0007669"/>
    <property type="project" value="UniProtKB-KW"/>
</dbReference>
<comment type="caution">
    <text evidence="3">The sequence shown here is derived from an EMBL/GenBank/DDBJ whole genome shotgun (WGS) entry which is preliminary data.</text>
</comment>
<evidence type="ECO:0000256" key="2">
    <source>
        <dbReference type="ARBA" id="ARBA00022679"/>
    </source>
</evidence>
<dbReference type="Gene3D" id="3.40.50.150">
    <property type="entry name" value="Vaccinia Virus protein VP39"/>
    <property type="match status" value="1"/>
</dbReference>
<dbReference type="Pfam" id="PF13578">
    <property type="entry name" value="Methyltransf_24"/>
    <property type="match status" value="1"/>
</dbReference>
<dbReference type="PANTHER" id="PTHR40048:SF1">
    <property type="entry name" value="RHAMNOSYL O-METHYLTRANSFERASE"/>
    <property type="match status" value="1"/>
</dbReference>
<protein>
    <submittedName>
        <fullName evidence="3">Class I SAM-dependent methyltransferase</fullName>
        <ecNumber evidence="3">2.1.1.-</ecNumber>
    </submittedName>
</protein>
<dbReference type="SUPFAM" id="SSF53335">
    <property type="entry name" value="S-adenosyl-L-methionine-dependent methyltransferases"/>
    <property type="match status" value="1"/>
</dbReference>
<dbReference type="EMBL" id="JBHTMU010000002">
    <property type="protein sequence ID" value="MFD1341148.1"/>
    <property type="molecule type" value="Genomic_DNA"/>
</dbReference>
<keyword evidence="2 3" id="KW-0808">Transferase</keyword>
<evidence type="ECO:0000256" key="1">
    <source>
        <dbReference type="ARBA" id="ARBA00022603"/>
    </source>
</evidence>
<organism evidence="3 4">
    <name type="scientific">Litorisediminicola beolgyonensis</name>
    <dbReference type="NCBI Taxonomy" id="1173614"/>
    <lineage>
        <taxon>Bacteria</taxon>
        <taxon>Pseudomonadati</taxon>
        <taxon>Pseudomonadota</taxon>
        <taxon>Alphaproteobacteria</taxon>
        <taxon>Rhodobacterales</taxon>
        <taxon>Paracoccaceae</taxon>
        <taxon>Litorisediminicola</taxon>
    </lineage>
</organism>
<dbReference type="GO" id="GO:0032259">
    <property type="term" value="P:methylation"/>
    <property type="evidence" value="ECO:0007669"/>
    <property type="project" value="UniProtKB-KW"/>
</dbReference>
<keyword evidence="1 3" id="KW-0489">Methyltransferase</keyword>
<reference evidence="4" key="1">
    <citation type="journal article" date="2019" name="Int. J. Syst. Evol. Microbiol.">
        <title>The Global Catalogue of Microorganisms (GCM) 10K type strain sequencing project: providing services to taxonomists for standard genome sequencing and annotation.</title>
        <authorList>
            <consortium name="The Broad Institute Genomics Platform"/>
            <consortium name="The Broad Institute Genome Sequencing Center for Infectious Disease"/>
            <person name="Wu L."/>
            <person name="Ma J."/>
        </authorList>
    </citation>
    <scope>NUCLEOTIDE SEQUENCE [LARGE SCALE GENOMIC DNA]</scope>
    <source>
        <strain evidence="4">CCUG 62953</strain>
    </source>
</reference>
<dbReference type="InterPro" id="IPR029063">
    <property type="entry name" value="SAM-dependent_MTases_sf"/>
</dbReference>
<evidence type="ECO:0000313" key="4">
    <source>
        <dbReference type="Proteomes" id="UP001597135"/>
    </source>
</evidence>
<gene>
    <name evidence="3" type="ORF">ACFQ4E_01825</name>
</gene>
<proteinExistence type="predicted"/>
<dbReference type="PANTHER" id="PTHR40048">
    <property type="entry name" value="RHAMNOSYL O-METHYLTRANSFERASE"/>
    <property type="match status" value="1"/>
</dbReference>
<sequence length="242" mass="26321">MTKAATTAWLTAHNAQDRYYMTATQDALAAGELPSDPRDAAEAVLEGSIGRAIRPMQLLDELAGLIEVVAETRPKRLVEIGTARGGTLMLLCRFAAPDATIVSVDLPYGRNGGGYPKWKMPFYQDFALPGQTLHLLRGNSHDPDTRDRVRDALGGPADLIFIDADHSYAGVKTDYELYTPLLRPGGIAGLHDILPNEDDPSIDVAPFWDKLEADARLKTRRIVQDPDQGAYGIGLVEVPTQA</sequence>
<keyword evidence="4" id="KW-1185">Reference proteome</keyword>
<evidence type="ECO:0000313" key="3">
    <source>
        <dbReference type="EMBL" id="MFD1341148.1"/>
    </source>
</evidence>
<accession>A0ABW3ZEI4</accession>
<dbReference type="Proteomes" id="UP001597135">
    <property type="component" value="Unassembled WGS sequence"/>
</dbReference>
<name>A0ABW3ZEI4_9RHOB</name>
<dbReference type="EC" id="2.1.1.-" evidence="3"/>